<feature type="transmembrane region" description="Helical" evidence="1">
    <location>
        <begin position="52"/>
        <end position="72"/>
    </location>
</feature>
<sequence>MQELARPANAVVKTSFYGIVSMLILALAISGFSYTYFHPMITRGFTHTNPFIHWHAVSAVLWLLLYCVQTHLIANHQPRLHMSLGMFGVGVAVLFWFTGLATATQAAHYAVNSGDPELLAFMEALHIAPTVDLIAFALFVGFAVRLRRRGDIHKRLMFLASCVFVPPSTFRFIQWFTQGPPSEAQGMFIPLVTTAFLLAGPVYDKLSQGHAHKVYWYALPYWVCMAAGIPLATETRFWAPVVHWIGSF</sequence>
<dbReference type="EMBL" id="JAJEWP010000001">
    <property type="protein sequence ID" value="MCC2616238.1"/>
    <property type="molecule type" value="Genomic_DNA"/>
</dbReference>
<feature type="transmembrane region" description="Helical" evidence="1">
    <location>
        <begin position="156"/>
        <end position="173"/>
    </location>
</feature>
<comment type="caution">
    <text evidence="2">The sequence shown here is derived from an EMBL/GenBank/DDBJ whole genome shotgun (WGS) entry which is preliminary data.</text>
</comment>
<keyword evidence="3" id="KW-1185">Reference proteome</keyword>
<name>A0ABS8G6T5_9ALTE</name>
<feature type="transmembrane region" description="Helical" evidence="1">
    <location>
        <begin position="185"/>
        <end position="203"/>
    </location>
</feature>
<keyword evidence="1" id="KW-0472">Membrane</keyword>
<gene>
    <name evidence="2" type="ORF">LJ739_08300</name>
</gene>
<evidence type="ECO:0000313" key="2">
    <source>
        <dbReference type="EMBL" id="MCC2616238.1"/>
    </source>
</evidence>
<keyword evidence="1" id="KW-0812">Transmembrane</keyword>
<protein>
    <submittedName>
        <fullName evidence="2">Uncharacterized protein</fullName>
    </submittedName>
</protein>
<evidence type="ECO:0000313" key="3">
    <source>
        <dbReference type="Proteomes" id="UP001520878"/>
    </source>
</evidence>
<keyword evidence="1" id="KW-1133">Transmembrane helix</keyword>
<organism evidence="2 3">
    <name type="scientific">Fluctibacter halophilus</name>
    <dbReference type="NCBI Taxonomy" id="226011"/>
    <lineage>
        <taxon>Bacteria</taxon>
        <taxon>Pseudomonadati</taxon>
        <taxon>Pseudomonadota</taxon>
        <taxon>Gammaproteobacteria</taxon>
        <taxon>Alteromonadales</taxon>
        <taxon>Alteromonadaceae</taxon>
        <taxon>Fluctibacter</taxon>
    </lineage>
</organism>
<reference evidence="2 3" key="1">
    <citation type="submission" date="2021-10" db="EMBL/GenBank/DDBJ databases">
        <title>Draft genome of Aestuariibacter halophilus JC2043.</title>
        <authorList>
            <person name="Emsley S.A."/>
            <person name="Pfannmuller K.M."/>
            <person name="Ushijima B."/>
            <person name="Saw J.H."/>
            <person name="Videau P."/>
        </authorList>
    </citation>
    <scope>NUCLEOTIDE SEQUENCE [LARGE SCALE GENOMIC DNA]</scope>
    <source>
        <strain evidence="2 3">JC2043</strain>
    </source>
</reference>
<evidence type="ECO:0000256" key="1">
    <source>
        <dbReference type="SAM" id="Phobius"/>
    </source>
</evidence>
<feature type="transmembrane region" description="Helical" evidence="1">
    <location>
        <begin position="16"/>
        <end position="37"/>
    </location>
</feature>
<dbReference type="Proteomes" id="UP001520878">
    <property type="component" value="Unassembled WGS sequence"/>
</dbReference>
<feature type="transmembrane region" description="Helical" evidence="1">
    <location>
        <begin position="215"/>
        <end position="233"/>
    </location>
</feature>
<feature type="transmembrane region" description="Helical" evidence="1">
    <location>
        <begin position="124"/>
        <end position="144"/>
    </location>
</feature>
<proteinExistence type="predicted"/>
<accession>A0ABS8G6T5</accession>
<dbReference type="RefSeq" id="WP_229159094.1">
    <property type="nucleotide sequence ID" value="NZ_JAJEWP010000001.1"/>
</dbReference>
<feature type="transmembrane region" description="Helical" evidence="1">
    <location>
        <begin position="84"/>
        <end position="104"/>
    </location>
</feature>